<evidence type="ECO:0000256" key="2">
    <source>
        <dbReference type="ARBA" id="ARBA00005011"/>
    </source>
</evidence>
<keyword evidence="7 13" id="KW-0808">Transferase</keyword>
<comment type="pathway">
    <text evidence="2">Amino-acid biosynthesis; L-histidine biosynthesis; L-histidine from 5-phospho-alpha-D-ribose 1-diphosphate: step 7/9.</text>
</comment>
<dbReference type="GO" id="GO:0000105">
    <property type="term" value="P:L-histidine biosynthetic process"/>
    <property type="evidence" value="ECO:0007669"/>
    <property type="project" value="UniProtKB-KW"/>
</dbReference>
<dbReference type="InterPro" id="IPR004839">
    <property type="entry name" value="Aminotransferase_I/II_large"/>
</dbReference>
<dbReference type="Proteomes" id="UP000031521">
    <property type="component" value="Chromosome"/>
</dbReference>
<dbReference type="Gene3D" id="3.40.640.10">
    <property type="entry name" value="Type I PLP-dependent aspartate aminotransferase-like (Major domain)"/>
    <property type="match status" value="1"/>
</dbReference>
<evidence type="ECO:0000256" key="10">
    <source>
        <dbReference type="ARBA" id="ARBA00047481"/>
    </source>
</evidence>
<dbReference type="InterPro" id="IPR015421">
    <property type="entry name" value="PyrdxlP-dep_Trfase_major"/>
</dbReference>
<dbReference type="EC" id="2.6.1.9" evidence="4"/>
<dbReference type="Gene3D" id="3.90.1150.10">
    <property type="entry name" value="Aspartate Aminotransferase, domain 1"/>
    <property type="match status" value="1"/>
</dbReference>
<keyword evidence="9" id="KW-0368">Histidine biosynthesis</keyword>
<dbReference type="GO" id="GO:0004400">
    <property type="term" value="F:histidinol-phosphate transaminase activity"/>
    <property type="evidence" value="ECO:0007669"/>
    <property type="project" value="UniProtKB-EC"/>
</dbReference>
<evidence type="ECO:0000256" key="5">
    <source>
        <dbReference type="ARBA" id="ARBA00022576"/>
    </source>
</evidence>
<dbReference type="PANTHER" id="PTHR43643">
    <property type="entry name" value="HISTIDINOL-PHOSPHATE AMINOTRANSFERASE 2"/>
    <property type="match status" value="1"/>
</dbReference>
<sequence>MSDPRQTPLVRSLPSTVPFVAPERLEAERGVTFDARLGANELPFGPSPKARAAMAEAVEDIWKYGVADMPALRGAIAARHGIAPEAVTVGEGIDGLLGTLVRLYVAEGDAVVTSDGSYPTFNYHVAGVGGVLHKVPYRGDFEDPEALVARAAEVGAKLVYLSNPNNPMGSVHDAAAVQAMIDSVPEGCLMVLDEAYTEFAPASSRPEIDTTDRRVIRFRTFSKAYGMAGARIAYGIAHPEIAGSFDKIRNHFGVNRIAQAGALAALGDEPWLADVVEQVARGRDRIARIAQQNGLTPLPSATNFVTVDCGRDGDHARALLAALTARGVFVRMPGVAPLDRCIRISVGTEAELDVLAERLPLALRDLGAG</sequence>
<comment type="similarity">
    <text evidence="3">Belongs to the class-II pyridoxal-phosphate-dependent aminotransferase family. Histidinol-phosphate aminotransferase subfamily.</text>
</comment>
<evidence type="ECO:0000313" key="13">
    <source>
        <dbReference type="EMBL" id="AJE45987.1"/>
    </source>
</evidence>
<evidence type="ECO:0000256" key="9">
    <source>
        <dbReference type="ARBA" id="ARBA00023102"/>
    </source>
</evidence>
<evidence type="ECO:0000256" key="1">
    <source>
        <dbReference type="ARBA" id="ARBA00001933"/>
    </source>
</evidence>
<comment type="cofactor">
    <cofactor evidence="1 11">
        <name>pyridoxal 5'-phosphate</name>
        <dbReference type="ChEBI" id="CHEBI:597326"/>
    </cofactor>
</comment>
<dbReference type="GO" id="GO:0030170">
    <property type="term" value="F:pyridoxal phosphate binding"/>
    <property type="evidence" value="ECO:0007669"/>
    <property type="project" value="InterPro"/>
</dbReference>
<dbReference type="NCBIfam" id="NF006014">
    <property type="entry name" value="PRK08153.1"/>
    <property type="match status" value="1"/>
</dbReference>
<evidence type="ECO:0000256" key="6">
    <source>
        <dbReference type="ARBA" id="ARBA00022605"/>
    </source>
</evidence>
<dbReference type="STRING" id="1208324.P73_1272"/>
<proteinExistence type="inferred from homology"/>
<dbReference type="PANTHER" id="PTHR43643:SF6">
    <property type="entry name" value="HISTIDINOL-PHOSPHATE AMINOTRANSFERASE"/>
    <property type="match status" value="1"/>
</dbReference>
<dbReference type="CDD" id="cd00609">
    <property type="entry name" value="AAT_like"/>
    <property type="match status" value="1"/>
</dbReference>
<keyword evidence="5 13" id="KW-0032">Aminotransferase</keyword>
<keyword evidence="6" id="KW-0028">Amino-acid biosynthesis</keyword>
<dbReference type="OrthoDB" id="9809616at2"/>
<evidence type="ECO:0000256" key="7">
    <source>
        <dbReference type="ARBA" id="ARBA00022679"/>
    </source>
</evidence>
<keyword evidence="14" id="KW-1185">Reference proteome</keyword>
<evidence type="ECO:0000256" key="3">
    <source>
        <dbReference type="ARBA" id="ARBA00007970"/>
    </source>
</evidence>
<keyword evidence="8 11" id="KW-0663">Pyridoxal phosphate</keyword>
<dbReference type="RefSeq" id="WP_043868955.1">
    <property type="nucleotide sequence ID" value="NZ_CP004393.1"/>
</dbReference>
<dbReference type="PROSITE" id="PS00599">
    <property type="entry name" value="AA_TRANSFER_CLASS_2"/>
    <property type="match status" value="1"/>
</dbReference>
<dbReference type="InterPro" id="IPR015422">
    <property type="entry name" value="PyrdxlP-dep_Trfase_small"/>
</dbReference>
<organism evidence="13 14">
    <name type="scientific">Celeribacter indicus</name>
    <dbReference type="NCBI Taxonomy" id="1208324"/>
    <lineage>
        <taxon>Bacteria</taxon>
        <taxon>Pseudomonadati</taxon>
        <taxon>Pseudomonadota</taxon>
        <taxon>Alphaproteobacteria</taxon>
        <taxon>Rhodobacterales</taxon>
        <taxon>Roseobacteraceae</taxon>
        <taxon>Celeribacter</taxon>
    </lineage>
</organism>
<dbReference type="InterPro" id="IPR015424">
    <property type="entry name" value="PyrdxlP-dep_Trfase"/>
</dbReference>
<dbReference type="HOGENOM" id="CLU_017584_3_3_5"/>
<comment type="catalytic activity">
    <reaction evidence="10">
        <text>L-histidinol phosphate + 2-oxoglutarate = 3-(imidazol-4-yl)-2-oxopropyl phosphate + L-glutamate</text>
        <dbReference type="Rhea" id="RHEA:23744"/>
        <dbReference type="ChEBI" id="CHEBI:16810"/>
        <dbReference type="ChEBI" id="CHEBI:29985"/>
        <dbReference type="ChEBI" id="CHEBI:57766"/>
        <dbReference type="ChEBI" id="CHEBI:57980"/>
        <dbReference type="EC" id="2.6.1.9"/>
    </reaction>
</comment>
<dbReference type="SUPFAM" id="SSF53383">
    <property type="entry name" value="PLP-dependent transferases"/>
    <property type="match status" value="1"/>
</dbReference>
<feature type="domain" description="Aminotransferase class I/classII large" evidence="12">
    <location>
        <begin position="37"/>
        <end position="359"/>
    </location>
</feature>
<dbReference type="InterPro" id="IPR050106">
    <property type="entry name" value="HistidinolP_aminotransfase"/>
</dbReference>
<evidence type="ECO:0000256" key="8">
    <source>
        <dbReference type="ARBA" id="ARBA00022898"/>
    </source>
</evidence>
<name>A0A0B5E0J1_9RHOB</name>
<reference evidence="13 14" key="1">
    <citation type="journal article" date="2014" name="Int. J. Syst. Evol. Microbiol.">
        <title>Celeribacter indicus sp. nov., a polycyclic aromatic hydrocarbon-degrading bacterium from deep-sea sediment and reclassification of Huaishuia halophila as Celeribacter halophilus comb. nov.</title>
        <authorList>
            <person name="Lai Q."/>
            <person name="Cao J."/>
            <person name="Yuan J."/>
            <person name="Li F."/>
            <person name="Shao Z."/>
        </authorList>
    </citation>
    <scope>NUCLEOTIDE SEQUENCE [LARGE SCALE GENOMIC DNA]</scope>
    <source>
        <strain evidence="13">P73</strain>
    </source>
</reference>
<accession>A0A0B5E0J1</accession>
<dbReference type="AlphaFoldDB" id="A0A0B5E0J1"/>
<dbReference type="EMBL" id="CP004393">
    <property type="protein sequence ID" value="AJE45987.1"/>
    <property type="molecule type" value="Genomic_DNA"/>
</dbReference>
<protein>
    <recommendedName>
        <fullName evidence="4">histidinol-phosphate transaminase</fullName>
        <ecNumber evidence="4">2.6.1.9</ecNumber>
    </recommendedName>
</protein>
<dbReference type="KEGG" id="cid:P73_1272"/>
<evidence type="ECO:0000259" key="12">
    <source>
        <dbReference type="Pfam" id="PF00155"/>
    </source>
</evidence>
<evidence type="ECO:0000313" key="14">
    <source>
        <dbReference type="Proteomes" id="UP000031521"/>
    </source>
</evidence>
<dbReference type="InterPro" id="IPR001917">
    <property type="entry name" value="Aminotrans_II_pyridoxalP_BS"/>
</dbReference>
<evidence type="ECO:0000256" key="4">
    <source>
        <dbReference type="ARBA" id="ARBA00012748"/>
    </source>
</evidence>
<evidence type="ECO:0000256" key="11">
    <source>
        <dbReference type="RuleBase" id="RU003693"/>
    </source>
</evidence>
<dbReference type="Pfam" id="PF00155">
    <property type="entry name" value="Aminotran_1_2"/>
    <property type="match status" value="1"/>
</dbReference>
<gene>
    <name evidence="13" type="ORF">P73_1272</name>
</gene>